<sequence length="74" mass="8913">MGEYEFLEKFEKHKNKIVENINAAKDMELNKITAILVIDKDNEEVKKRLINWLIIEGYKVSLRKDEYDILTIEW</sequence>
<proteinExistence type="predicted"/>
<accession>A0ABR7D8Q8</accession>
<keyword evidence="2" id="KW-1185">Reference proteome</keyword>
<reference evidence="1 2" key="1">
    <citation type="submission" date="2020-08" db="EMBL/GenBank/DDBJ databases">
        <title>Genome public.</title>
        <authorList>
            <person name="Liu C."/>
            <person name="Sun Q."/>
        </authorList>
    </citation>
    <scope>NUCLEOTIDE SEQUENCE [LARGE SCALE GENOMIC DNA]</scope>
    <source>
        <strain evidence="1 2">NSJ-6</strain>
    </source>
</reference>
<gene>
    <name evidence="1" type="ORF">H8S20_00190</name>
</gene>
<evidence type="ECO:0000313" key="1">
    <source>
        <dbReference type="EMBL" id="MBC5627303.1"/>
    </source>
</evidence>
<evidence type="ECO:0000313" key="2">
    <source>
        <dbReference type="Proteomes" id="UP000596929"/>
    </source>
</evidence>
<organism evidence="1 2">
    <name type="scientific">Clostridium hominis</name>
    <dbReference type="NCBI Taxonomy" id="2763036"/>
    <lineage>
        <taxon>Bacteria</taxon>
        <taxon>Bacillati</taxon>
        <taxon>Bacillota</taxon>
        <taxon>Clostridia</taxon>
        <taxon>Eubacteriales</taxon>
        <taxon>Clostridiaceae</taxon>
        <taxon>Clostridium</taxon>
    </lineage>
</organism>
<evidence type="ECO:0008006" key="3">
    <source>
        <dbReference type="Google" id="ProtNLM"/>
    </source>
</evidence>
<dbReference type="RefSeq" id="WP_032119117.1">
    <property type="nucleotide sequence ID" value="NZ_JACOOO010000001.1"/>
</dbReference>
<comment type="caution">
    <text evidence="1">The sequence shown here is derived from an EMBL/GenBank/DDBJ whole genome shotgun (WGS) entry which is preliminary data.</text>
</comment>
<dbReference type="Proteomes" id="UP000596929">
    <property type="component" value="Unassembled WGS sequence"/>
</dbReference>
<protein>
    <recommendedName>
        <fullName evidence="3">Phage protein</fullName>
    </recommendedName>
</protein>
<dbReference type="EMBL" id="JACOOO010000001">
    <property type="protein sequence ID" value="MBC5627303.1"/>
    <property type="molecule type" value="Genomic_DNA"/>
</dbReference>
<name>A0ABR7D8Q8_9CLOT</name>